<dbReference type="InterPro" id="IPR051079">
    <property type="entry name" value="Sorting_Nexin_Autophagy"/>
</dbReference>
<name>A0AAD5TLW3_9FUNG</name>
<evidence type="ECO:0000256" key="9">
    <source>
        <dbReference type="SAM" id="Coils"/>
    </source>
</evidence>
<feature type="region of interest" description="Disordered" evidence="10">
    <location>
        <begin position="441"/>
        <end position="465"/>
    </location>
</feature>
<keyword evidence="9" id="KW-0175">Coiled coil</keyword>
<dbReference type="GO" id="GO:0006914">
    <property type="term" value="P:autophagy"/>
    <property type="evidence" value="ECO:0007669"/>
    <property type="project" value="UniProtKB-KW"/>
</dbReference>
<sequence>MRMPLLPVLEAIFVAPGEHLSETSLFKPPFSRRPETPPAAPRFVDHTASSSLDASAASFPNSRPISSHQSDVEDGAPSFVSSAVDNSSPPAVSSIDNIFGRKDEQRKKTGPCCQLERRILAAPATDFLPLRTGVEGEEVEPVITIAQALKSNDMAGGSYIAYIIQTHFPNESSQFESKHRYSEFEGFRNLLLKLHPTAVIPPIPQKHSVADYAAKPKKAKEDPHIIEQRKRMLQSFLNRVAAHPVLREEHVFHRFLEGGAMWTDILADSGLSSYLKKKDTSVKVSEKGALRRPDPHFVSAEDYTARFASQINHTYKVHKIMAKHMEDMAATYSDLGAAYNGWSLSENVLAHGIEQVGQAVDSTVSATQQLCRTLDGEFATPLQEYIQYSKAVETLLKWRHKKHVEYETLSDSLIRKQSNLQKLEASESEAQRLSAVLNAEGAAGSGHHHPHHSRNSSTASSSTTPGGGIMATINSFIDNDPAATRRNNISRTRDRIATIEAQRTVCRQELELANDEIQKDLDRFQMHKIADLRNMLLAYAVAQRAFCKKAMDAWTDAKAEVEKITP</sequence>
<dbReference type="Gene3D" id="1.20.1270.60">
    <property type="entry name" value="Arfaptin homology (AH) domain/BAR domain"/>
    <property type="match status" value="1"/>
</dbReference>
<keyword evidence="7" id="KW-0446">Lipid-binding</keyword>
<dbReference type="InterPro" id="IPR044106">
    <property type="entry name" value="PX_Snx41/Atg20"/>
</dbReference>
<keyword evidence="4" id="KW-0967">Endosome</keyword>
<dbReference type="Gene3D" id="3.30.1520.10">
    <property type="entry name" value="Phox-like domain"/>
    <property type="match status" value="1"/>
</dbReference>
<feature type="coiled-coil region" evidence="9">
    <location>
        <begin position="406"/>
        <end position="440"/>
    </location>
</feature>
<evidence type="ECO:0000256" key="3">
    <source>
        <dbReference type="ARBA" id="ARBA00022448"/>
    </source>
</evidence>
<dbReference type="InterPro" id="IPR015404">
    <property type="entry name" value="Vps5_C"/>
</dbReference>
<dbReference type="AlphaFoldDB" id="A0AAD5TLW3"/>
<evidence type="ECO:0000256" key="1">
    <source>
        <dbReference type="ARBA" id="ARBA00004481"/>
    </source>
</evidence>
<evidence type="ECO:0000256" key="5">
    <source>
        <dbReference type="ARBA" id="ARBA00022927"/>
    </source>
</evidence>
<dbReference type="SMART" id="SM00312">
    <property type="entry name" value="PX"/>
    <property type="match status" value="1"/>
</dbReference>
<dbReference type="PANTHER" id="PTHR46979:SF2">
    <property type="entry name" value="SORTING NEXIN-41"/>
    <property type="match status" value="1"/>
</dbReference>
<dbReference type="EMBL" id="JADGJQ010000016">
    <property type="protein sequence ID" value="KAJ3180494.1"/>
    <property type="molecule type" value="Genomic_DNA"/>
</dbReference>
<comment type="caution">
    <text evidence="12">The sequence shown here is derived from an EMBL/GenBank/DDBJ whole genome shotgun (WGS) entry which is preliminary data.</text>
</comment>
<dbReference type="SUPFAM" id="SSF103657">
    <property type="entry name" value="BAR/IMD domain-like"/>
    <property type="match status" value="1"/>
</dbReference>
<dbReference type="InterPro" id="IPR001683">
    <property type="entry name" value="PX_dom"/>
</dbReference>
<dbReference type="GO" id="GO:0010008">
    <property type="term" value="C:endosome membrane"/>
    <property type="evidence" value="ECO:0007669"/>
    <property type="project" value="UniProtKB-SubCell"/>
</dbReference>
<reference evidence="12" key="1">
    <citation type="submission" date="2020-05" db="EMBL/GenBank/DDBJ databases">
        <title>Phylogenomic resolution of chytrid fungi.</title>
        <authorList>
            <person name="Stajich J.E."/>
            <person name="Amses K."/>
            <person name="Simmons R."/>
            <person name="Seto K."/>
            <person name="Myers J."/>
            <person name="Bonds A."/>
            <person name="Quandt C.A."/>
            <person name="Barry K."/>
            <person name="Liu P."/>
            <person name="Grigoriev I."/>
            <person name="Longcore J.E."/>
            <person name="James T.Y."/>
        </authorList>
    </citation>
    <scope>NUCLEOTIDE SEQUENCE</scope>
    <source>
        <strain evidence="12">JEL0379</strain>
    </source>
</reference>
<dbReference type="GO" id="GO:0005829">
    <property type="term" value="C:cytosol"/>
    <property type="evidence" value="ECO:0007669"/>
    <property type="project" value="GOC"/>
</dbReference>
<feature type="compositionally biased region" description="Low complexity" evidence="10">
    <location>
        <begin position="48"/>
        <end position="58"/>
    </location>
</feature>
<feature type="coiled-coil region" evidence="9">
    <location>
        <begin position="496"/>
        <end position="527"/>
    </location>
</feature>
<comment type="subcellular location">
    <subcellularLocation>
        <location evidence="1">Endosome membrane</location>
        <topology evidence="1">Peripheral membrane protein</topology>
    </subcellularLocation>
</comment>
<accession>A0AAD5TLW3</accession>
<evidence type="ECO:0000256" key="6">
    <source>
        <dbReference type="ARBA" id="ARBA00023006"/>
    </source>
</evidence>
<keyword evidence="13" id="KW-1185">Reference proteome</keyword>
<keyword evidence="5" id="KW-0653">Protein transport</keyword>
<protein>
    <submittedName>
        <fullName evidence="12">Sorting nexin, cytoplasm-to-vacuole targeting pathway/endosomal sorting</fullName>
    </submittedName>
</protein>
<dbReference type="InterPro" id="IPR036871">
    <property type="entry name" value="PX_dom_sf"/>
</dbReference>
<feature type="region of interest" description="Disordered" evidence="10">
    <location>
        <begin position="24"/>
        <end position="110"/>
    </location>
</feature>
<feature type="compositionally biased region" description="Low complexity" evidence="10">
    <location>
        <begin position="455"/>
        <end position="464"/>
    </location>
</feature>
<evidence type="ECO:0000256" key="8">
    <source>
        <dbReference type="ARBA" id="ARBA00023136"/>
    </source>
</evidence>
<dbReference type="PROSITE" id="PS50195">
    <property type="entry name" value="PX"/>
    <property type="match status" value="1"/>
</dbReference>
<keyword evidence="3" id="KW-0813">Transport</keyword>
<organism evidence="12 13">
    <name type="scientific">Geranomyces variabilis</name>
    <dbReference type="NCBI Taxonomy" id="109894"/>
    <lineage>
        <taxon>Eukaryota</taxon>
        <taxon>Fungi</taxon>
        <taxon>Fungi incertae sedis</taxon>
        <taxon>Chytridiomycota</taxon>
        <taxon>Chytridiomycota incertae sedis</taxon>
        <taxon>Chytridiomycetes</taxon>
        <taxon>Spizellomycetales</taxon>
        <taxon>Powellomycetaceae</taxon>
        <taxon>Geranomyces</taxon>
    </lineage>
</organism>
<evidence type="ECO:0000313" key="13">
    <source>
        <dbReference type="Proteomes" id="UP001212152"/>
    </source>
</evidence>
<evidence type="ECO:0000259" key="11">
    <source>
        <dbReference type="PROSITE" id="PS50195"/>
    </source>
</evidence>
<dbReference type="GO" id="GO:0042147">
    <property type="term" value="P:retrograde transport, endosome to Golgi"/>
    <property type="evidence" value="ECO:0007669"/>
    <property type="project" value="InterPro"/>
</dbReference>
<proteinExistence type="inferred from homology"/>
<dbReference type="CDD" id="cd06867">
    <property type="entry name" value="PX_SNX41_42"/>
    <property type="match status" value="1"/>
</dbReference>
<dbReference type="InterPro" id="IPR027267">
    <property type="entry name" value="AH/BAR_dom_sf"/>
</dbReference>
<evidence type="ECO:0000256" key="7">
    <source>
        <dbReference type="ARBA" id="ARBA00023121"/>
    </source>
</evidence>
<dbReference type="Proteomes" id="UP001212152">
    <property type="component" value="Unassembled WGS sequence"/>
</dbReference>
<comment type="similarity">
    <text evidence="2">Belongs to the sorting nexin family.</text>
</comment>
<gene>
    <name evidence="12" type="primary">ATG20</name>
    <name evidence="12" type="ORF">HDU87_002003</name>
</gene>
<dbReference type="GO" id="GO:0035091">
    <property type="term" value="F:phosphatidylinositol binding"/>
    <property type="evidence" value="ECO:0007669"/>
    <property type="project" value="InterPro"/>
</dbReference>
<keyword evidence="6" id="KW-0072">Autophagy</keyword>
<feature type="compositionally biased region" description="Polar residues" evidence="10">
    <location>
        <begin position="59"/>
        <end position="69"/>
    </location>
</feature>
<evidence type="ECO:0000256" key="2">
    <source>
        <dbReference type="ARBA" id="ARBA00010883"/>
    </source>
</evidence>
<dbReference type="SUPFAM" id="SSF64268">
    <property type="entry name" value="PX domain"/>
    <property type="match status" value="1"/>
</dbReference>
<dbReference type="Pfam" id="PF00787">
    <property type="entry name" value="PX"/>
    <property type="match status" value="1"/>
</dbReference>
<evidence type="ECO:0000256" key="4">
    <source>
        <dbReference type="ARBA" id="ARBA00022753"/>
    </source>
</evidence>
<dbReference type="PANTHER" id="PTHR46979">
    <property type="entry name" value="SORTING NEXIN-41"/>
    <property type="match status" value="1"/>
</dbReference>
<evidence type="ECO:0000256" key="10">
    <source>
        <dbReference type="SAM" id="MobiDB-lite"/>
    </source>
</evidence>
<evidence type="ECO:0000313" key="12">
    <source>
        <dbReference type="EMBL" id="KAJ3180494.1"/>
    </source>
</evidence>
<feature type="compositionally biased region" description="Polar residues" evidence="10">
    <location>
        <begin position="79"/>
        <end position="96"/>
    </location>
</feature>
<dbReference type="Pfam" id="PF09325">
    <property type="entry name" value="Vps5"/>
    <property type="match status" value="1"/>
</dbReference>
<feature type="domain" description="PX" evidence="11">
    <location>
        <begin position="140"/>
        <end position="262"/>
    </location>
</feature>
<dbReference type="GO" id="GO:0015031">
    <property type="term" value="P:protein transport"/>
    <property type="evidence" value="ECO:0007669"/>
    <property type="project" value="UniProtKB-KW"/>
</dbReference>
<keyword evidence="8" id="KW-0472">Membrane</keyword>